<evidence type="ECO:0000259" key="7">
    <source>
        <dbReference type="Pfam" id="PF14824"/>
    </source>
</evidence>
<proteinExistence type="predicted"/>
<name>A0A1I6S2Q2_9BACL</name>
<dbReference type="EC" id="1.3.1.76" evidence="2"/>
<dbReference type="GO" id="GO:0019354">
    <property type="term" value="P:siroheme biosynthetic process"/>
    <property type="evidence" value="ECO:0007669"/>
    <property type="project" value="UniProtKB-UniPathway"/>
</dbReference>
<dbReference type="Gene3D" id="3.40.50.720">
    <property type="entry name" value="NAD(P)-binding Rossmann-like Domain"/>
    <property type="match status" value="1"/>
</dbReference>
<keyword evidence="4" id="KW-0520">NAD</keyword>
<evidence type="ECO:0000256" key="4">
    <source>
        <dbReference type="ARBA" id="ARBA00023027"/>
    </source>
</evidence>
<dbReference type="GO" id="GO:0004325">
    <property type="term" value="F:ferrochelatase activity"/>
    <property type="evidence" value="ECO:0007669"/>
    <property type="project" value="InterPro"/>
</dbReference>
<dbReference type="PANTHER" id="PTHR35330:SF1">
    <property type="entry name" value="SIROHEME BIOSYNTHESIS PROTEIN MET8"/>
    <property type="match status" value="1"/>
</dbReference>
<dbReference type="Gene3D" id="1.10.8.610">
    <property type="entry name" value="SirC, precorrin-2 dehydrogenase, C-terminal helical domain-like"/>
    <property type="match status" value="1"/>
</dbReference>
<dbReference type="RefSeq" id="WP_176392002.1">
    <property type="nucleotide sequence ID" value="NZ_FPAA01000006.1"/>
</dbReference>
<dbReference type="Pfam" id="PF13241">
    <property type="entry name" value="NAD_binding_7"/>
    <property type="match status" value="1"/>
</dbReference>
<evidence type="ECO:0000256" key="5">
    <source>
        <dbReference type="ARBA" id="ARBA00023244"/>
    </source>
</evidence>
<evidence type="ECO:0000256" key="6">
    <source>
        <dbReference type="ARBA" id="ARBA00047561"/>
    </source>
</evidence>
<feature type="domain" description="Siroheme synthase central" evidence="7">
    <location>
        <begin position="122"/>
        <end position="145"/>
    </location>
</feature>
<dbReference type="Pfam" id="PF14824">
    <property type="entry name" value="Sirohm_synth_M"/>
    <property type="match status" value="1"/>
</dbReference>
<dbReference type="InterPro" id="IPR036291">
    <property type="entry name" value="NAD(P)-bd_dom_sf"/>
</dbReference>
<dbReference type="SUPFAM" id="SSF51735">
    <property type="entry name" value="NAD(P)-binding Rossmann-fold domains"/>
    <property type="match status" value="1"/>
</dbReference>
<dbReference type="EMBL" id="FPAA01000006">
    <property type="protein sequence ID" value="SFS71243.1"/>
    <property type="molecule type" value="Genomic_DNA"/>
</dbReference>
<dbReference type="AlphaFoldDB" id="A0A1I6S2Q2"/>
<dbReference type="InterPro" id="IPR028281">
    <property type="entry name" value="Sirohaem_synthase_central"/>
</dbReference>
<dbReference type="UniPathway" id="UPA00262">
    <property type="reaction ID" value="UER00222"/>
</dbReference>
<keyword evidence="9" id="KW-1185">Reference proteome</keyword>
<evidence type="ECO:0000313" key="9">
    <source>
        <dbReference type="Proteomes" id="UP000198660"/>
    </source>
</evidence>
<comment type="catalytic activity">
    <reaction evidence="6">
        <text>precorrin-2 + NAD(+) = sirohydrochlorin + NADH + 2 H(+)</text>
        <dbReference type="Rhea" id="RHEA:15613"/>
        <dbReference type="ChEBI" id="CHEBI:15378"/>
        <dbReference type="ChEBI" id="CHEBI:57540"/>
        <dbReference type="ChEBI" id="CHEBI:57945"/>
        <dbReference type="ChEBI" id="CHEBI:58351"/>
        <dbReference type="ChEBI" id="CHEBI:58827"/>
        <dbReference type="EC" id="1.3.1.76"/>
    </reaction>
</comment>
<keyword evidence="5" id="KW-0627">Porphyrin biosynthesis</keyword>
<dbReference type="InterPro" id="IPR028161">
    <property type="entry name" value="Met8-like"/>
</dbReference>
<accession>A0A1I6S2Q2</accession>
<dbReference type="GO" id="GO:0043115">
    <property type="term" value="F:precorrin-2 dehydrogenase activity"/>
    <property type="evidence" value="ECO:0007669"/>
    <property type="project" value="UniProtKB-EC"/>
</dbReference>
<dbReference type="NCBIfam" id="TIGR01470">
    <property type="entry name" value="cysG_Nterm"/>
    <property type="match status" value="1"/>
</dbReference>
<sequence length="189" mass="20814">MTHIPLMVDLRSCISVVIGGGRIAARRVGTLCDAGAKVTIISPDLVPSLLEGVQIGKWQWKRKYFEPSDLENAFIIVAATDDTATNRVVAQAAPPHALVNVVDDPSLGNFHVPVSLKRGRFTLSVATGGASPILARRIRDELARQYDESFGEKVEQLYQLRMALKSSEDDPEARLKRLENMVDSIFDNE</sequence>
<protein>
    <recommendedName>
        <fullName evidence="2">precorrin-2 dehydrogenase</fullName>
        <ecNumber evidence="2">1.3.1.76</ecNumber>
    </recommendedName>
</protein>
<keyword evidence="3" id="KW-0560">Oxidoreductase</keyword>
<dbReference type="PANTHER" id="PTHR35330">
    <property type="entry name" value="SIROHEME BIOSYNTHESIS PROTEIN MET8"/>
    <property type="match status" value="1"/>
</dbReference>
<evidence type="ECO:0000256" key="3">
    <source>
        <dbReference type="ARBA" id="ARBA00023002"/>
    </source>
</evidence>
<evidence type="ECO:0000256" key="2">
    <source>
        <dbReference type="ARBA" id="ARBA00012400"/>
    </source>
</evidence>
<comment type="pathway">
    <text evidence="1">Porphyrin-containing compound metabolism; siroheme biosynthesis; sirohydrochlorin from precorrin-2: step 1/1.</text>
</comment>
<reference evidence="9" key="1">
    <citation type="submission" date="2016-10" db="EMBL/GenBank/DDBJ databases">
        <authorList>
            <person name="Varghese N."/>
            <person name="Submissions S."/>
        </authorList>
    </citation>
    <scope>NUCLEOTIDE SEQUENCE [LARGE SCALE GENOMIC DNA]</scope>
    <source>
        <strain evidence="9">DSM 45789</strain>
    </source>
</reference>
<dbReference type="InterPro" id="IPR006367">
    <property type="entry name" value="Sirohaem_synthase_N"/>
</dbReference>
<evidence type="ECO:0000313" key="8">
    <source>
        <dbReference type="EMBL" id="SFS71243.1"/>
    </source>
</evidence>
<dbReference type="SUPFAM" id="SSF75615">
    <property type="entry name" value="Siroheme synthase middle domains-like"/>
    <property type="match status" value="1"/>
</dbReference>
<dbReference type="InterPro" id="IPR042518">
    <property type="entry name" value="SirC_C"/>
</dbReference>
<evidence type="ECO:0000256" key="1">
    <source>
        <dbReference type="ARBA" id="ARBA00005010"/>
    </source>
</evidence>
<dbReference type="Proteomes" id="UP000198660">
    <property type="component" value="Unassembled WGS sequence"/>
</dbReference>
<organism evidence="8 9">
    <name type="scientific">Marininema halotolerans</name>
    <dbReference type="NCBI Taxonomy" id="1155944"/>
    <lineage>
        <taxon>Bacteria</taxon>
        <taxon>Bacillati</taxon>
        <taxon>Bacillota</taxon>
        <taxon>Bacilli</taxon>
        <taxon>Bacillales</taxon>
        <taxon>Thermoactinomycetaceae</taxon>
        <taxon>Marininema</taxon>
    </lineage>
</organism>
<gene>
    <name evidence="8" type="ORF">SAMN05444972_106108</name>
</gene>